<feature type="domain" description="CCAAT-binding factor" evidence="3">
    <location>
        <begin position="703"/>
        <end position="878"/>
    </location>
</feature>
<reference evidence="4" key="2">
    <citation type="submission" date="2025-08" db="UniProtKB">
        <authorList>
            <consortium name="RefSeq"/>
        </authorList>
    </citation>
    <scope>IDENTIFICATION</scope>
</reference>
<evidence type="ECO:0000256" key="2">
    <source>
        <dbReference type="SAM" id="MobiDB-lite"/>
    </source>
</evidence>
<organism evidence="4">
    <name type="scientific">Aspergillus niger</name>
    <dbReference type="NCBI Taxonomy" id="5061"/>
    <lineage>
        <taxon>Eukaryota</taxon>
        <taxon>Fungi</taxon>
        <taxon>Dikarya</taxon>
        <taxon>Ascomycota</taxon>
        <taxon>Pezizomycotina</taxon>
        <taxon>Eurotiomycetes</taxon>
        <taxon>Eurotiomycetidae</taxon>
        <taxon>Eurotiales</taxon>
        <taxon>Aspergillaceae</taxon>
        <taxon>Aspergillus</taxon>
        <taxon>Aspergillus subgen. Circumdati</taxon>
    </lineage>
</organism>
<dbReference type="InterPro" id="IPR016024">
    <property type="entry name" value="ARM-type_fold"/>
</dbReference>
<feature type="compositionally biased region" description="Basic and acidic residues" evidence="2">
    <location>
        <begin position="201"/>
        <end position="219"/>
    </location>
</feature>
<dbReference type="GeneID" id="4982601"/>
<feature type="compositionally biased region" description="Basic and acidic residues" evidence="2">
    <location>
        <begin position="144"/>
        <end position="168"/>
    </location>
</feature>
<feature type="region of interest" description="Disordered" evidence="2">
    <location>
        <begin position="29"/>
        <end position="60"/>
    </location>
</feature>
<dbReference type="KEGG" id="ang:An08g02870"/>
<feature type="region of interest" description="Disordered" evidence="2">
    <location>
        <begin position="803"/>
        <end position="854"/>
    </location>
</feature>
<feature type="compositionally biased region" description="Basic and acidic residues" evidence="2">
    <location>
        <begin position="835"/>
        <end position="854"/>
    </location>
</feature>
<comment type="similarity">
    <text evidence="1">Belongs to the CBF/MAK21 family.</text>
</comment>
<feature type="compositionally biased region" description="Acidic residues" evidence="2">
    <location>
        <begin position="805"/>
        <end position="829"/>
    </location>
</feature>
<protein>
    <recommendedName>
        <fullName evidence="3">CCAAT-binding factor domain-containing protein</fullName>
    </recommendedName>
</protein>
<dbReference type="RefSeq" id="XP_001392404.3">
    <property type="nucleotide sequence ID" value="XM_001392367.3"/>
</dbReference>
<dbReference type="PANTHER" id="PTHR12048">
    <property type="entry name" value="CCAAT-BINDING FACTOR-RELATED"/>
    <property type="match status" value="1"/>
</dbReference>
<feature type="region of interest" description="Disordered" evidence="2">
    <location>
        <begin position="1034"/>
        <end position="1144"/>
    </location>
</feature>
<feature type="compositionally biased region" description="Basic residues" evidence="2">
    <location>
        <begin position="630"/>
        <end position="642"/>
    </location>
</feature>
<dbReference type="AlphaFoldDB" id="A0AAJ6QDD6"/>
<feature type="compositionally biased region" description="Basic and acidic residues" evidence="2">
    <location>
        <begin position="88"/>
        <end position="97"/>
    </location>
</feature>
<feature type="region of interest" description="Disordered" evidence="2">
    <location>
        <begin position="981"/>
        <end position="1004"/>
    </location>
</feature>
<dbReference type="SUPFAM" id="SSF48371">
    <property type="entry name" value="ARM repeat"/>
    <property type="match status" value="1"/>
</dbReference>
<dbReference type="Gene3D" id="1.25.10.10">
    <property type="entry name" value="Leucine-rich Repeat Variant"/>
    <property type="match status" value="1"/>
</dbReference>
<feature type="compositionally biased region" description="Basic and acidic residues" evidence="2">
    <location>
        <begin position="116"/>
        <end position="127"/>
    </location>
</feature>
<gene>
    <name evidence="4" type="ORF">An08g02870</name>
</gene>
<feature type="region of interest" description="Disordered" evidence="2">
    <location>
        <begin position="88"/>
        <end position="300"/>
    </location>
</feature>
<dbReference type="VEuPathDB" id="FungiDB:An08g02870"/>
<evidence type="ECO:0000259" key="3">
    <source>
        <dbReference type="Pfam" id="PF03914"/>
    </source>
</evidence>
<dbReference type="InterPro" id="IPR040155">
    <property type="entry name" value="CEBPZ/Mak21-like"/>
</dbReference>
<feature type="compositionally biased region" description="Acidic residues" evidence="2">
    <location>
        <begin position="1090"/>
        <end position="1117"/>
    </location>
</feature>
<feature type="compositionally biased region" description="Acidic residues" evidence="2">
    <location>
        <begin position="1034"/>
        <end position="1073"/>
    </location>
</feature>
<accession>A0AAJ6QDD6</accession>
<evidence type="ECO:0000313" key="4">
    <source>
        <dbReference type="RefSeq" id="XP_001392404.3"/>
    </source>
</evidence>
<feature type="compositionally biased region" description="Basic and acidic residues" evidence="2">
    <location>
        <begin position="643"/>
        <end position="654"/>
    </location>
</feature>
<name>A0AAJ6QDD6_ASPNG</name>
<dbReference type="Pfam" id="PF03914">
    <property type="entry name" value="CBF"/>
    <property type="match status" value="1"/>
</dbReference>
<feature type="compositionally biased region" description="Basic residues" evidence="2">
    <location>
        <begin position="1135"/>
        <end position="1144"/>
    </location>
</feature>
<feature type="region of interest" description="Disordered" evidence="2">
    <location>
        <begin position="627"/>
        <end position="654"/>
    </location>
</feature>
<feature type="compositionally biased region" description="Basic and acidic residues" evidence="2">
    <location>
        <begin position="284"/>
        <end position="300"/>
    </location>
</feature>
<dbReference type="GO" id="GO:0005634">
    <property type="term" value="C:nucleus"/>
    <property type="evidence" value="ECO:0007669"/>
    <property type="project" value="UniProtKB-ARBA"/>
</dbReference>
<reference evidence="4" key="1">
    <citation type="submission" date="2025-02" db="EMBL/GenBank/DDBJ databases">
        <authorList>
            <consortium name="NCBI Genome Project"/>
        </authorList>
    </citation>
    <scope>NUCLEOTIDE SEQUENCE</scope>
</reference>
<dbReference type="InterPro" id="IPR005612">
    <property type="entry name" value="CCAAT-binding_factor"/>
</dbReference>
<sequence>MGLGPPFLRRPGGLSSIFWRQKKSRCKSPSSSLHLAVQHPSWPKVRGSALPEQTTSSPTVVSLLTTPPPVLMLFHNSRKVHLPDLRQKIEQRLKDQSASKQKPKNNKGKSGPSDTPQKKEPAPKPEPKQASNNDKNNKGKKRDRNGEVIAREEKAVSKDKKPASKENQADVLRQEILALGGTEEDLDLIAGVGSDSEVEDATEKKSKGKSDDASLRKELSSILAAAGQVVPDDLEDEEVEEEEAEEAEASEEDDVEEDEEEEAEDDEDEEPSEDEEPAPAPAPKETKESAKKEKANKEPAAEVVFPKEFSKLAVRPRSDWYMTELPSIPTAQAKSLPRHVVDRFYDYAVSLLEKENKMYAEAQQASASSSHKFYSTIMSTGTLSDKTSALTLAVQESPLHNTKALGDLIALGKKRSRAQAVEVLRSLKDMFAQGTLLPSDRRLRAFANQPSLIAALQGAGSRWSEGDPLPGGLQKSHLIVWAYEHFLKDQFFEVLKILEVWCNDEIEFSRSRAVSYVYELLKEKPEQETNLLRLLVNKLGDTSKKIASRASYLLLQLEQAHPLMKPTIIAAVEEVLFRPGQSQHAKYYAVITLNQTVLSLKEETVALKLLDIYFSIFVALLRPNKEPKGKKNGKYGNKHNKNKGKEDSDKSLAQTEEVRDKLTSAVLTGVNRAYPFTSSDSERLSKHIDTLFRITHSANFNTSIQALMLIQQITATHQVGADRFYRTLYESLLDPRVATSSKQSLYLNLLFKALKNDLNTRRVKAFVKRIVQVLGLHQPAFICGVFYLIRELEKTFPDLASLFDQPEENDSDDEEVFRDVPDEDDEPQEQPEAPQKSEKPSTQYDPRKRDPGHSNADRTCLWELLPYLSHFHPSVSVNAAHLLDHKPMSGQPDLTLHTLSHFLDRFVYRTPKASALTRGSSIMQPLAGSEAKDRLVSGGKQFQQLPLNSEAFWKKKSEEVAAEDVFFHEYFSRIGKGQDKDKTKKAKDAVDEDEEDAELSGAESEIWKALVDSRPDLEAGSDDDLDMDDLESAYDKSDEEGGDSEVELNLDSDDEMEDIEEAAVSDIEEEEEQPALKTKAKKGKAAKEEEPSDDEDAFDMDVSDDEAFVDSDEELPSDVELGAAVEPPKDDKQSDRKKRRKLKHLPTFASADDYAALLAGEDEGM</sequence>
<dbReference type="InterPro" id="IPR011989">
    <property type="entry name" value="ARM-like"/>
</dbReference>
<evidence type="ECO:0000256" key="1">
    <source>
        <dbReference type="ARBA" id="ARBA00007797"/>
    </source>
</evidence>
<dbReference type="PANTHER" id="PTHR12048:SF0">
    <property type="entry name" value="CCAAT_ENHANCER-BINDING PROTEIN ZETA"/>
    <property type="match status" value="1"/>
</dbReference>
<feature type="compositionally biased region" description="Acidic residues" evidence="2">
    <location>
        <begin position="232"/>
        <end position="277"/>
    </location>
</feature>
<proteinExistence type="inferred from homology"/>